<organism evidence="3 4">
    <name type="scientific">Hortaea werneckii</name>
    <name type="common">Black yeast</name>
    <name type="synonym">Cladosporium werneckii</name>
    <dbReference type="NCBI Taxonomy" id="91943"/>
    <lineage>
        <taxon>Eukaryota</taxon>
        <taxon>Fungi</taxon>
        <taxon>Dikarya</taxon>
        <taxon>Ascomycota</taxon>
        <taxon>Pezizomycotina</taxon>
        <taxon>Dothideomycetes</taxon>
        <taxon>Dothideomycetidae</taxon>
        <taxon>Mycosphaerellales</taxon>
        <taxon>Teratosphaeriaceae</taxon>
        <taxon>Hortaea</taxon>
    </lineage>
</organism>
<dbReference type="GO" id="GO:0006096">
    <property type="term" value="P:glycolytic process"/>
    <property type="evidence" value="ECO:0007669"/>
    <property type="project" value="UniProtKB-KW"/>
</dbReference>
<dbReference type="EMBL" id="QWIP01000299">
    <property type="protein sequence ID" value="RMY66720.1"/>
    <property type="molecule type" value="Genomic_DNA"/>
</dbReference>
<dbReference type="GO" id="GO:0006013">
    <property type="term" value="P:mannose metabolic process"/>
    <property type="evidence" value="ECO:0007669"/>
    <property type="project" value="TreeGrafter"/>
</dbReference>
<dbReference type="OrthoDB" id="419537at2759"/>
<evidence type="ECO:0000259" key="2">
    <source>
        <dbReference type="Pfam" id="PF03727"/>
    </source>
</evidence>
<dbReference type="GO" id="GO:0008865">
    <property type="term" value="F:fructokinase activity"/>
    <property type="evidence" value="ECO:0007669"/>
    <property type="project" value="TreeGrafter"/>
</dbReference>
<comment type="similarity">
    <text evidence="1">Belongs to the hexokinase family.</text>
</comment>
<gene>
    <name evidence="3" type="ORF">D0863_08247</name>
</gene>
<keyword evidence="1" id="KW-0324">Glycolysis</keyword>
<dbReference type="SUPFAM" id="SSF53067">
    <property type="entry name" value="Actin-like ATPase domain"/>
    <property type="match status" value="2"/>
</dbReference>
<keyword evidence="1" id="KW-0067">ATP-binding</keyword>
<dbReference type="PROSITE" id="PS51748">
    <property type="entry name" value="HEXOKINASE_2"/>
    <property type="match status" value="1"/>
</dbReference>
<dbReference type="PRINTS" id="PR00475">
    <property type="entry name" value="HEXOKINASE"/>
</dbReference>
<dbReference type="GO" id="GO:0005829">
    <property type="term" value="C:cytosol"/>
    <property type="evidence" value="ECO:0007669"/>
    <property type="project" value="TreeGrafter"/>
</dbReference>
<dbReference type="InterPro" id="IPR001312">
    <property type="entry name" value="Hexokinase"/>
</dbReference>
<dbReference type="GO" id="GO:0005739">
    <property type="term" value="C:mitochondrion"/>
    <property type="evidence" value="ECO:0007669"/>
    <property type="project" value="TreeGrafter"/>
</dbReference>
<dbReference type="GO" id="GO:0005536">
    <property type="term" value="F:D-glucose binding"/>
    <property type="evidence" value="ECO:0007669"/>
    <property type="project" value="InterPro"/>
</dbReference>
<dbReference type="Gene3D" id="3.30.420.40">
    <property type="match status" value="1"/>
</dbReference>
<dbReference type="PANTHER" id="PTHR19443:SF24">
    <property type="entry name" value="PHOSPHOTRANSFERASE"/>
    <property type="match status" value="1"/>
</dbReference>
<evidence type="ECO:0000313" key="3">
    <source>
        <dbReference type="EMBL" id="RMY66720.1"/>
    </source>
</evidence>
<dbReference type="GO" id="GO:0001678">
    <property type="term" value="P:intracellular glucose homeostasis"/>
    <property type="evidence" value="ECO:0007669"/>
    <property type="project" value="InterPro"/>
</dbReference>
<dbReference type="AlphaFoldDB" id="A0A3M7DRE1"/>
<evidence type="ECO:0000313" key="4">
    <source>
        <dbReference type="Proteomes" id="UP000269276"/>
    </source>
</evidence>
<sequence length="491" mass="54933">MQPRQVTGQDAFYRRLPGLTSDATPNALPAAENTTFLGDTTPLVRDRTGWNAHDLKRDRHSPFIRTPIAPDDLHLLLLPRLPLRLLDIVQPRPSNERLTGVCQQAAAGALCSDFKRKKNMKTFGRETKGLLEGHFYAERMLAMSRRLQEEYREKLQSSDISMLPSHQHNLPTGNERAKYNHINGTRNALLQMRLAWPFSVELMSPRSGLCLQWAKGSASHMVWRSEDLSELVMKPCRARGLNVDMRAIVSDGAATLPSQAYRDSSMPGERPASWHEATQHVLVNTELSMFGKTIMATIRWGDELNAKHILPDFQPPEYLVTGRYLGEILRLIIVEAVTPAGLFGGELPRKLDEPYALETRLLAEFQSGASASLANARSAFVQARPLRSRPRKEELEFMRDISKLIAERAVVYLAIALSALWAVRTVSKGVSIDEANHVTIACNGTIVGKYPNFRACCQGYLDELCERSASLLSLDASLARDTVRTRSDRGH</sequence>
<dbReference type="InterPro" id="IPR022673">
    <property type="entry name" value="Hexokinase_C"/>
</dbReference>
<dbReference type="GO" id="GO:0006006">
    <property type="term" value="P:glucose metabolic process"/>
    <property type="evidence" value="ECO:0007669"/>
    <property type="project" value="TreeGrafter"/>
</dbReference>
<dbReference type="EC" id="2.7.1.-" evidence="1"/>
<protein>
    <recommendedName>
        <fullName evidence="1">Phosphotransferase</fullName>
        <ecNumber evidence="1">2.7.1.-</ecNumber>
    </recommendedName>
</protein>
<evidence type="ECO:0000256" key="1">
    <source>
        <dbReference type="RuleBase" id="RU362007"/>
    </source>
</evidence>
<reference evidence="3 4" key="1">
    <citation type="journal article" date="2018" name="BMC Genomics">
        <title>Genomic evidence for intraspecific hybridization in a clonal and extremely halotolerant yeast.</title>
        <authorList>
            <person name="Gostincar C."/>
            <person name="Stajich J.E."/>
            <person name="Zupancic J."/>
            <person name="Zalar P."/>
            <person name="Gunde-Cimerman N."/>
        </authorList>
    </citation>
    <scope>NUCLEOTIDE SEQUENCE [LARGE SCALE GENOMIC DNA]</scope>
    <source>
        <strain evidence="3 4">EXF-2682</strain>
    </source>
</reference>
<keyword evidence="1" id="KW-0808">Transferase</keyword>
<proteinExistence type="inferred from homology"/>
<dbReference type="Pfam" id="PF03727">
    <property type="entry name" value="Hexokinase_2"/>
    <property type="match status" value="1"/>
</dbReference>
<dbReference type="GO" id="GO:0004340">
    <property type="term" value="F:glucokinase activity"/>
    <property type="evidence" value="ECO:0007669"/>
    <property type="project" value="TreeGrafter"/>
</dbReference>
<accession>A0A3M7DRE1</accession>
<keyword evidence="1" id="KW-0547">Nucleotide-binding</keyword>
<dbReference type="GO" id="GO:0005524">
    <property type="term" value="F:ATP binding"/>
    <property type="evidence" value="ECO:0007669"/>
    <property type="project" value="UniProtKB-UniRule"/>
</dbReference>
<keyword evidence="1" id="KW-0418">Kinase</keyword>
<dbReference type="Gene3D" id="3.40.367.20">
    <property type="match status" value="1"/>
</dbReference>
<dbReference type="PANTHER" id="PTHR19443">
    <property type="entry name" value="HEXOKINASE"/>
    <property type="match status" value="1"/>
</dbReference>
<dbReference type="GO" id="GO:0019158">
    <property type="term" value="F:mannokinase activity"/>
    <property type="evidence" value="ECO:0007669"/>
    <property type="project" value="TreeGrafter"/>
</dbReference>
<name>A0A3M7DRE1_HORWE</name>
<comment type="caution">
    <text evidence="3">The sequence shown here is derived from an EMBL/GenBank/DDBJ whole genome shotgun (WGS) entry which is preliminary data.</text>
</comment>
<dbReference type="InterPro" id="IPR043129">
    <property type="entry name" value="ATPase_NBD"/>
</dbReference>
<dbReference type="Proteomes" id="UP000269276">
    <property type="component" value="Unassembled WGS sequence"/>
</dbReference>
<feature type="domain" description="Hexokinase C-terminal" evidence="2">
    <location>
        <begin position="275"/>
        <end position="469"/>
    </location>
</feature>